<evidence type="ECO:0000256" key="1">
    <source>
        <dbReference type="ARBA" id="ARBA00022448"/>
    </source>
</evidence>
<keyword evidence="3 5" id="KW-0067">ATP-binding</keyword>
<organism evidence="5 6">
    <name type="scientific">Hallella faecis</name>
    <dbReference type="NCBI Taxonomy" id="2841596"/>
    <lineage>
        <taxon>Bacteria</taxon>
        <taxon>Pseudomonadati</taxon>
        <taxon>Bacteroidota</taxon>
        <taxon>Bacteroidia</taxon>
        <taxon>Bacteroidales</taxon>
        <taxon>Prevotellaceae</taxon>
        <taxon>Hallella</taxon>
    </lineage>
</organism>
<evidence type="ECO:0000259" key="4">
    <source>
        <dbReference type="PROSITE" id="PS50893"/>
    </source>
</evidence>
<reference evidence="5 6" key="1">
    <citation type="submission" date="2024-04" db="EMBL/GenBank/DDBJ databases">
        <title>Human intestinal bacterial collection.</title>
        <authorList>
            <person name="Pauvert C."/>
            <person name="Hitch T.C.A."/>
            <person name="Clavel T."/>
        </authorList>
    </citation>
    <scope>NUCLEOTIDE SEQUENCE [LARGE SCALE GENOMIC DNA]</scope>
    <source>
        <strain evidence="5 6">CLA-AA-H145</strain>
    </source>
</reference>
<dbReference type="InterPro" id="IPR017871">
    <property type="entry name" value="ABC_transporter-like_CS"/>
</dbReference>
<dbReference type="Gene3D" id="3.40.50.300">
    <property type="entry name" value="P-loop containing nucleotide triphosphate hydrolases"/>
    <property type="match status" value="1"/>
</dbReference>
<protein>
    <submittedName>
        <fullName evidence="5">ABC transporter ATP-binding protein</fullName>
    </submittedName>
</protein>
<keyword evidence="2" id="KW-0547">Nucleotide-binding</keyword>
<evidence type="ECO:0000313" key="5">
    <source>
        <dbReference type="EMBL" id="MEQ2487428.1"/>
    </source>
</evidence>
<evidence type="ECO:0000256" key="2">
    <source>
        <dbReference type="ARBA" id="ARBA00022741"/>
    </source>
</evidence>
<dbReference type="PROSITE" id="PS50893">
    <property type="entry name" value="ABC_TRANSPORTER_2"/>
    <property type="match status" value="1"/>
</dbReference>
<dbReference type="PANTHER" id="PTHR42939">
    <property type="entry name" value="ABC TRANSPORTER ATP-BINDING PROTEIN ALBC-RELATED"/>
    <property type="match status" value="1"/>
</dbReference>
<dbReference type="PROSITE" id="PS00211">
    <property type="entry name" value="ABC_TRANSPORTER_1"/>
    <property type="match status" value="1"/>
</dbReference>
<dbReference type="GO" id="GO:0005524">
    <property type="term" value="F:ATP binding"/>
    <property type="evidence" value="ECO:0007669"/>
    <property type="project" value="UniProtKB-KW"/>
</dbReference>
<dbReference type="InterPro" id="IPR051782">
    <property type="entry name" value="ABC_Transporter_VariousFunc"/>
</dbReference>
<name>A0ABV1FSV2_9BACT</name>
<proteinExistence type="predicted"/>
<dbReference type="Proteomes" id="UP001487296">
    <property type="component" value="Unassembled WGS sequence"/>
</dbReference>
<dbReference type="RefSeq" id="WP_215760525.1">
    <property type="nucleotide sequence ID" value="NZ_JAHKBE010000049.1"/>
</dbReference>
<sequence length="251" mass="27910">MKIDIQSLKKVFGDKTAVDIQQFQINHGDILGLVGNNGAGKTTLFRLMLDLLKAEEGRVLFTPSASIADNDETNVINPASSENWKPLTGAYIDDSFLIDFLTPEEYIDFIAKANGVKRIDWKHIDDPESPMAPFLAFTHGEIFGQKKLIRDFSAGNKQKVGIIAAMFTKPELLILDEPFNFLDPSGQNILKKLLLSYHASSQATILISSHNLQHTVEISSRVALMETGRIIEDINNRDGNAGKALEEYFMV</sequence>
<keyword evidence="6" id="KW-1185">Reference proteome</keyword>
<dbReference type="InterPro" id="IPR003593">
    <property type="entry name" value="AAA+_ATPase"/>
</dbReference>
<dbReference type="InterPro" id="IPR003439">
    <property type="entry name" value="ABC_transporter-like_ATP-bd"/>
</dbReference>
<dbReference type="Pfam" id="PF00005">
    <property type="entry name" value="ABC_tran"/>
    <property type="match status" value="1"/>
</dbReference>
<dbReference type="PANTHER" id="PTHR42939:SF1">
    <property type="entry name" value="ABC TRANSPORTER ATP-BINDING PROTEIN ALBC-RELATED"/>
    <property type="match status" value="1"/>
</dbReference>
<dbReference type="InterPro" id="IPR027417">
    <property type="entry name" value="P-loop_NTPase"/>
</dbReference>
<evidence type="ECO:0000256" key="3">
    <source>
        <dbReference type="ARBA" id="ARBA00022840"/>
    </source>
</evidence>
<evidence type="ECO:0000313" key="6">
    <source>
        <dbReference type="Proteomes" id="UP001487296"/>
    </source>
</evidence>
<dbReference type="EMBL" id="JBBNFP010000047">
    <property type="protein sequence ID" value="MEQ2487428.1"/>
    <property type="molecule type" value="Genomic_DNA"/>
</dbReference>
<comment type="caution">
    <text evidence="5">The sequence shown here is derived from an EMBL/GenBank/DDBJ whole genome shotgun (WGS) entry which is preliminary data.</text>
</comment>
<accession>A0ABV1FSV2</accession>
<dbReference type="SMART" id="SM00382">
    <property type="entry name" value="AAA"/>
    <property type="match status" value="1"/>
</dbReference>
<keyword evidence="1" id="KW-0813">Transport</keyword>
<dbReference type="SUPFAM" id="SSF52540">
    <property type="entry name" value="P-loop containing nucleoside triphosphate hydrolases"/>
    <property type="match status" value="1"/>
</dbReference>
<feature type="domain" description="ABC transporter" evidence="4">
    <location>
        <begin position="3"/>
        <end position="247"/>
    </location>
</feature>
<gene>
    <name evidence="5" type="ORF">AAAT34_10305</name>
</gene>
<dbReference type="CDD" id="cd03230">
    <property type="entry name" value="ABC_DR_subfamily_A"/>
    <property type="match status" value="1"/>
</dbReference>